<feature type="region of interest" description="Disordered" evidence="2">
    <location>
        <begin position="1"/>
        <end position="29"/>
    </location>
</feature>
<proteinExistence type="inferred from homology"/>
<dbReference type="NCBIfam" id="NF041278">
    <property type="entry name" value="CmcJ_NvfI_EfuI"/>
    <property type="match status" value="1"/>
</dbReference>
<evidence type="ECO:0008006" key="5">
    <source>
        <dbReference type="Google" id="ProtNLM"/>
    </source>
</evidence>
<evidence type="ECO:0000313" key="3">
    <source>
        <dbReference type="EMBL" id="KAJ5403552.1"/>
    </source>
</evidence>
<dbReference type="Proteomes" id="UP001147747">
    <property type="component" value="Unassembled WGS sequence"/>
</dbReference>
<accession>A0A9W9W570</accession>
<dbReference type="GO" id="GO:0016491">
    <property type="term" value="F:oxidoreductase activity"/>
    <property type="evidence" value="ECO:0007669"/>
    <property type="project" value="InterPro"/>
</dbReference>
<dbReference type="AlphaFoldDB" id="A0A9W9W570"/>
<gene>
    <name evidence="3" type="ORF">N7509_003423</name>
</gene>
<keyword evidence="4" id="KW-1185">Reference proteome</keyword>
<dbReference type="OrthoDB" id="412788at2759"/>
<sequence>MASSAVHLPQPHSSLESEQSEIPIPENPRNVQTTLTFSKHNEDGSAPPPMYIGKPESYNRPTTTLPATIYDISGHELDYTLDSHGFEFYCHESKMKEFTDHEKIRAEYYPETEKLLHDATGATRFFVFDHTVRQAAEDWTTEKDARGPVQRVHIDSSYAGAEARVRYHFPDEASELLKHRYQMISVWRPIKPILKDPLAVADAHSTPESDLFPVKIHFPDREVEGWAVKANPQLKWYYRYGQPPNLVTLIKLFDSKVDGRARRVPHTAFVNPATEHEAPRASIELRALIFHPDDPN</sequence>
<protein>
    <recommendedName>
        <fullName evidence="5">7alpha-cephem-methoxylase P8 chain</fullName>
    </recommendedName>
</protein>
<organism evidence="3 4">
    <name type="scientific">Penicillium cosmopolitanum</name>
    <dbReference type="NCBI Taxonomy" id="1131564"/>
    <lineage>
        <taxon>Eukaryota</taxon>
        <taxon>Fungi</taxon>
        <taxon>Dikarya</taxon>
        <taxon>Ascomycota</taxon>
        <taxon>Pezizomycotina</taxon>
        <taxon>Eurotiomycetes</taxon>
        <taxon>Eurotiomycetidae</taxon>
        <taxon>Eurotiales</taxon>
        <taxon>Aspergillaceae</taxon>
        <taxon>Penicillium</taxon>
    </lineage>
</organism>
<dbReference type="PANTHER" id="PTHR34598:SF3">
    <property type="entry name" value="OXIDOREDUCTASE AN1597"/>
    <property type="match status" value="1"/>
</dbReference>
<evidence type="ECO:0000313" key="4">
    <source>
        <dbReference type="Proteomes" id="UP001147747"/>
    </source>
</evidence>
<dbReference type="PANTHER" id="PTHR34598">
    <property type="entry name" value="BLL6449 PROTEIN"/>
    <property type="match status" value="1"/>
</dbReference>
<comment type="caution">
    <text evidence="3">The sequence shown here is derived from an EMBL/GenBank/DDBJ whole genome shotgun (WGS) entry which is preliminary data.</text>
</comment>
<dbReference type="GeneID" id="81367040"/>
<dbReference type="RefSeq" id="XP_056490794.1">
    <property type="nucleotide sequence ID" value="XM_056628060.1"/>
</dbReference>
<dbReference type="InterPro" id="IPR044053">
    <property type="entry name" value="AsaB-like"/>
</dbReference>
<reference evidence="3" key="2">
    <citation type="journal article" date="2023" name="IMA Fungus">
        <title>Comparative genomic study of the Penicillium genus elucidates a diverse pangenome and 15 lateral gene transfer events.</title>
        <authorList>
            <person name="Petersen C."/>
            <person name="Sorensen T."/>
            <person name="Nielsen M.R."/>
            <person name="Sondergaard T.E."/>
            <person name="Sorensen J.L."/>
            <person name="Fitzpatrick D.A."/>
            <person name="Frisvad J.C."/>
            <person name="Nielsen K.L."/>
        </authorList>
    </citation>
    <scope>NUCLEOTIDE SEQUENCE</scope>
    <source>
        <strain evidence="3">IBT 29677</strain>
    </source>
</reference>
<comment type="similarity">
    <text evidence="1">Belongs to the asaB hydroxylase/desaturase family.</text>
</comment>
<evidence type="ECO:0000256" key="1">
    <source>
        <dbReference type="ARBA" id="ARBA00023604"/>
    </source>
</evidence>
<evidence type="ECO:0000256" key="2">
    <source>
        <dbReference type="SAM" id="MobiDB-lite"/>
    </source>
</evidence>
<name>A0A9W9W570_9EURO</name>
<reference evidence="3" key="1">
    <citation type="submission" date="2022-12" db="EMBL/GenBank/DDBJ databases">
        <authorList>
            <person name="Petersen C."/>
        </authorList>
    </citation>
    <scope>NUCLEOTIDE SEQUENCE</scope>
    <source>
        <strain evidence="3">IBT 29677</strain>
    </source>
</reference>
<dbReference type="EMBL" id="JAPZBU010000005">
    <property type="protein sequence ID" value="KAJ5403552.1"/>
    <property type="molecule type" value="Genomic_DNA"/>
</dbReference>